<protein>
    <submittedName>
        <fullName evidence="2">Uncharacterized protein</fullName>
    </submittedName>
</protein>
<feature type="region of interest" description="Disordered" evidence="1">
    <location>
        <begin position="184"/>
        <end position="228"/>
    </location>
</feature>
<reference evidence="2" key="1">
    <citation type="submission" date="2020-06" db="EMBL/GenBank/DDBJ databases">
        <authorList>
            <consortium name="Plant Systems Biology data submission"/>
        </authorList>
    </citation>
    <scope>NUCLEOTIDE SEQUENCE</scope>
    <source>
        <strain evidence="2">D6</strain>
    </source>
</reference>
<dbReference type="Proteomes" id="UP001153069">
    <property type="component" value="Unassembled WGS sequence"/>
</dbReference>
<evidence type="ECO:0000256" key="1">
    <source>
        <dbReference type="SAM" id="MobiDB-lite"/>
    </source>
</evidence>
<accession>A0A9N8H939</accession>
<dbReference type="AlphaFoldDB" id="A0A9N8H939"/>
<keyword evidence="3" id="KW-1185">Reference proteome</keyword>
<sequence length="347" mass="38471">MMCECNSNEFISPPPRPDNPMAANLEFNTESPSLVSSMAQMEDRFEDEYTNLSFEELEFLNHHSADNNTLQCSTSPKIFLPDIDDDDDCLAKEADGIFKVEDSSLNHHDASFESVGLTPFTHSIKMKPGTNLPVPNIITTTTTNKTKRELTFSPIQKFPTQPNYIATRRKVLFVTPKKALLQSPASISHNKMRRIRKTPYPKSSPGLKQQQEQNQRPPKTPITVGGQGRAFRSPAVGFYGNKMMVTTAYSSCFDTPHPNTAPETTIYTPGSSGSKPEAVPQEWLDLYHARPSASDDSGRTASWIRKVLGFRRKKIASPSLAVNEGEGNASPTVPTVNENPGFVDVLY</sequence>
<feature type="compositionally biased region" description="Basic residues" evidence="1">
    <location>
        <begin position="190"/>
        <end position="199"/>
    </location>
</feature>
<evidence type="ECO:0000313" key="3">
    <source>
        <dbReference type="Proteomes" id="UP001153069"/>
    </source>
</evidence>
<gene>
    <name evidence="2" type="ORF">SEMRO_178_G078140.1</name>
</gene>
<name>A0A9N8H939_9STRA</name>
<proteinExistence type="predicted"/>
<feature type="compositionally biased region" description="Polar residues" evidence="1">
    <location>
        <begin position="206"/>
        <end position="217"/>
    </location>
</feature>
<dbReference type="EMBL" id="CAICTM010000177">
    <property type="protein sequence ID" value="CAB9503860.1"/>
    <property type="molecule type" value="Genomic_DNA"/>
</dbReference>
<evidence type="ECO:0000313" key="2">
    <source>
        <dbReference type="EMBL" id="CAB9503860.1"/>
    </source>
</evidence>
<organism evidence="2 3">
    <name type="scientific">Seminavis robusta</name>
    <dbReference type="NCBI Taxonomy" id="568900"/>
    <lineage>
        <taxon>Eukaryota</taxon>
        <taxon>Sar</taxon>
        <taxon>Stramenopiles</taxon>
        <taxon>Ochrophyta</taxon>
        <taxon>Bacillariophyta</taxon>
        <taxon>Bacillariophyceae</taxon>
        <taxon>Bacillariophycidae</taxon>
        <taxon>Naviculales</taxon>
        <taxon>Naviculaceae</taxon>
        <taxon>Seminavis</taxon>
    </lineage>
</organism>
<comment type="caution">
    <text evidence="2">The sequence shown here is derived from an EMBL/GenBank/DDBJ whole genome shotgun (WGS) entry which is preliminary data.</text>
</comment>